<evidence type="ECO:0008006" key="3">
    <source>
        <dbReference type="Google" id="ProtNLM"/>
    </source>
</evidence>
<evidence type="ECO:0000313" key="1">
    <source>
        <dbReference type="EMBL" id="OGZ08220.1"/>
    </source>
</evidence>
<dbReference type="Gene3D" id="3.40.50.150">
    <property type="entry name" value="Vaccinia Virus protein VP39"/>
    <property type="match status" value="1"/>
</dbReference>
<accession>A0A1G2D5K0</accession>
<evidence type="ECO:0000313" key="2">
    <source>
        <dbReference type="Proteomes" id="UP000177996"/>
    </source>
</evidence>
<dbReference type="PANTHER" id="PTHR44068">
    <property type="entry name" value="ZGC:194242"/>
    <property type="match status" value="1"/>
</dbReference>
<dbReference type="AlphaFoldDB" id="A0A1G2D5K0"/>
<dbReference type="STRING" id="1798661.A3D65_02595"/>
<dbReference type="InterPro" id="IPR029063">
    <property type="entry name" value="SAM-dependent_MTases_sf"/>
</dbReference>
<comment type="caution">
    <text evidence="1">The sequence shown here is derived from an EMBL/GenBank/DDBJ whole genome shotgun (WGS) entry which is preliminary data.</text>
</comment>
<dbReference type="Proteomes" id="UP000177996">
    <property type="component" value="Unassembled WGS sequence"/>
</dbReference>
<dbReference type="SUPFAM" id="SSF53335">
    <property type="entry name" value="S-adenosyl-L-methionine-dependent methyltransferases"/>
    <property type="match status" value="1"/>
</dbReference>
<dbReference type="EMBL" id="MHLL01000039">
    <property type="protein sequence ID" value="OGZ08220.1"/>
    <property type="molecule type" value="Genomic_DNA"/>
</dbReference>
<proteinExistence type="predicted"/>
<dbReference type="Pfam" id="PF02353">
    <property type="entry name" value="CMAS"/>
    <property type="match status" value="1"/>
</dbReference>
<gene>
    <name evidence="1" type="ORF">A3D65_02595</name>
</gene>
<dbReference type="InterPro" id="IPR050447">
    <property type="entry name" value="Erg6_SMT_methyltransf"/>
</dbReference>
<name>A0A1G2D5K0_9BACT</name>
<dbReference type="CDD" id="cd02440">
    <property type="entry name" value="AdoMet_MTases"/>
    <property type="match status" value="1"/>
</dbReference>
<reference evidence="1 2" key="1">
    <citation type="journal article" date="2016" name="Nat. Commun.">
        <title>Thousands of microbial genomes shed light on interconnected biogeochemical processes in an aquifer system.</title>
        <authorList>
            <person name="Anantharaman K."/>
            <person name="Brown C.T."/>
            <person name="Hug L.A."/>
            <person name="Sharon I."/>
            <person name="Castelle C.J."/>
            <person name="Probst A.J."/>
            <person name="Thomas B.C."/>
            <person name="Singh A."/>
            <person name="Wilkins M.J."/>
            <person name="Karaoz U."/>
            <person name="Brodie E.L."/>
            <person name="Williams K.H."/>
            <person name="Hubbard S.S."/>
            <person name="Banfield J.F."/>
        </authorList>
    </citation>
    <scope>NUCLEOTIDE SEQUENCE [LARGE SCALE GENOMIC DNA]</scope>
</reference>
<sequence length="282" mass="32167">MKENIYQDKVKAYYDYTRGLYRVFYHGDTNALHYGIWDSSTKNLHEALLNTNKFLAEQADIKPGERVLDAGCGVGGSAFWLAKNRGVHVTGITLSERQLAKAKELAAKLGLEKQTEFSLQDYTKTDFPDGSFDIVWAIESVCYAVEKPDFLCEAYRLLKYGGRLVVADGFLEREPEQENEKRMLKNFLHGWALDNLAASRKFEGMLHAVGFHDVQNWDKTEDILPTAIALWRMSRFSLPLSIFTTWLGLTPQLLVGNNKAGIDQLPLFQNRVLTYRIFLAEK</sequence>
<organism evidence="1 2">
    <name type="scientific">Candidatus Lloydbacteria bacterium RIFCSPHIGHO2_02_FULL_50_13</name>
    <dbReference type="NCBI Taxonomy" id="1798661"/>
    <lineage>
        <taxon>Bacteria</taxon>
        <taxon>Candidatus Lloydiibacteriota</taxon>
    </lineage>
</organism>
<protein>
    <recommendedName>
        <fullName evidence="3">Polyketide synthase methyltransferase domain-containing protein</fullName>
    </recommendedName>
</protein>
<dbReference type="PANTHER" id="PTHR44068:SF11">
    <property type="entry name" value="GERANYL DIPHOSPHATE 2-C-METHYLTRANSFERASE"/>
    <property type="match status" value="1"/>
</dbReference>